<evidence type="ECO:0000256" key="1">
    <source>
        <dbReference type="SAM" id="MobiDB-lite"/>
    </source>
</evidence>
<keyword evidence="3" id="KW-1185">Reference proteome</keyword>
<dbReference type="Proteomes" id="UP000010475">
    <property type="component" value="Chromosome"/>
</dbReference>
<feature type="region of interest" description="Disordered" evidence="1">
    <location>
        <begin position="1"/>
        <end position="28"/>
    </location>
</feature>
<accession>K9WW53</accession>
<dbReference type="KEGG" id="csg:Cylst_2359"/>
<proteinExistence type="predicted"/>
<sequence length="41" mass="4924">MKAKNALPQALQRHQSKRLKRLQRRVNKKKSRGLKIVLESW</sequence>
<feature type="compositionally biased region" description="Basic residues" evidence="1">
    <location>
        <begin position="14"/>
        <end position="28"/>
    </location>
</feature>
<gene>
    <name evidence="2" type="ORF">Cylst_2359</name>
</gene>
<evidence type="ECO:0000313" key="3">
    <source>
        <dbReference type="Proteomes" id="UP000010475"/>
    </source>
</evidence>
<dbReference type="AlphaFoldDB" id="K9WW53"/>
<name>K9WW53_9NOST</name>
<organism evidence="2 3">
    <name type="scientific">Cylindrospermum stagnale PCC 7417</name>
    <dbReference type="NCBI Taxonomy" id="56107"/>
    <lineage>
        <taxon>Bacteria</taxon>
        <taxon>Bacillati</taxon>
        <taxon>Cyanobacteriota</taxon>
        <taxon>Cyanophyceae</taxon>
        <taxon>Nostocales</taxon>
        <taxon>Nostocaceae</taxon>
        <taxon>Cylindrospermum</taxon>
    </lineage>
</organism>
<reference evidence="2 3" key="1">
    <citation type="submission" date="2012-06" db="EMBL/GenBank/DDBJ databases">
        <title>Finished chromosome of genome of Cylindrospermum stagnale PCC 7417.</title>
        <authorList>
            <consortium name="US DOE Joint Genome Institute"/>
            <person name="Gugger M."/>
            <person name="Coursin T."/>
            <person name="Rippka R."/>
            <person name="Tandeau De Marsac N."/>
            <person name="Huntemann M."/>
            <person name="Wei C.-L."/>
            <person name="Han J."/>
            <person name="Detter J.C."/>
            <person name="Han C."/>
            <person name="Tapia R."/>
            <person name="Chen A."/>
            <person name="Kyrpides N."/>
            <person name="Mavromatis K."/>
            <person name="Markowitz V."/>
            <person name="Szeto E."/>
            <person name="Ivanova N."/>
            <person name="Pagani I."/>
            <person name="Pati A."/>
            <person name="Goodwin L."/>
            <person name="Nordberg H.P."/>
            <person name="Cantor M.N."/>
            <person name="Hua S.X."/>
            <person name="Woyke T."/>
            <person name="Kerfeld C.A."/>
        </authorList>
    </citation>
    <scope>NUCLEOTIDE SEQUENCE [LARGE SCALE GENOMIC DNA]</scope>
    <source>
        <strain evidence="2 3">PCC 7417</strain>
    </source>
</reference>
<dbReference type="HOGENOM" id="CLU_3268901_0_0_3"/>
<evidence type="ECO:0000313" key="2">
    <source>
        <dbReference type="EMBL" id="AFZ24585.1"/>
    </source>
</evidence>
<dbReference type="STRING" id="56107.Cylst_2359"/>
<dbReference type="EMBL" id="CP003642">
    <property type="protein sequence ID" value="AFZ24585.1"/>
    <property type="molecule type" value="Genomic_DNA"/>
</dbReference>
<protein>
    <submittedName>
        <fullName evidence="2">Uncharacterized protein</fullName>
    </submittedName>
</protein>